<gene>
    <name evidence="2" type="ORF">EFY87_12930</name>
</gene>
<protein>
    <submittedName>
        <fullName evidence="2">Alpha/beta fold hydrolase</fullName>
    </submittedName>
</protein>
<dbReference type="GO" id="GO:0052689">
    <property type="term" value="F:carboxylic ester hydrolase activity"/>
    <property type="evidence" value="ECO:0007669"/>
    <property type="project" value="TreeGrafter"/>
</dbReference>
<proteinExistence type="predicted"/>
<dbReference type="PANTHER" id="PTHR43265">
    <property type="entry name" value="ESTERASE ESTD"/>
    <property type="match status" value="1"/>
</dbReference>
<dbReference type="AlphaFoldDB" id="A0A3M9M6K6"/>
<evidence type="ECO:0000259" key="1">
    <source>
        <dbReference type="Pfam" id="PF12697"/>
    </source>
</evidence>
<sequence>MQSVSLWVPVDGREVPLAGRLTGPSQPDGRGVVIIPPVGYRHSATFRLWRLLAECLASNGVRVLRIDPYGTGDSPGMNGQFAGAEDVAEALRAAYDFLRRQGDTTIGGVGCEFTASVLLGVAEEVGLDLVVAVAPVVSGRRFVREQRMLSQVVPNTDDISMAGTLFTSRTLESFGMVDLTQLPAPTIRVAVVDREASAPFGYRFSAESPAEVESVVCRQLTDVLDRPAEEAVVAPALVEALAGPILRGLVPQAASSTRHYVVTDATIPAEPGEVRESFCTVGPDELTAVLTSPVDKEPEDLLVLLNSGSDPHTGPGRAWVDYARQVAPSGFGVLRVDLRGWGDSPDNETPPGRPYDQHAVGDVARLVRALRADGWRTISVGGLCAGAWIALEAARSGALDGVVALNPQMYWQPGDPVEALMSTTRQRREPEIARIKSAAARGVWDMQDAAGDRPPAAQWLDDLAAGGSKISLIFSEGDDGLEYLRDRLGRRLAAAISSGRVIVGEVPGIDHGMHRVWLRSQMISAITSALRRTKVQQPDGRG</sequence>
<keyword evidence="3" id="KW-1185">Reference proteome</keyword>
<accession>A0A3M9M6K6</accession>
<dbReference type="InterPro" id="IPR053145">
    <property type="entry name" value="AB_hydrolase_Est10"/>
</dbReference>
<dbReference type="EMBL" id="RJJQ01000012">
    <property type="protein sequence ID" value="RNI21172.1"/>
    <property type="molecule type" value="Genomic_DNA"/>
</dbReference>
<dbReference type="Proteomes" id="UP000271678">
    <property type="component" value="Unassembled WGS sequence"/>
</dbReference>
<dbReference type="InterPro" id="IPR000073">
    <property type="entry name" value="AB_hydrolase_1"/>
</dbReference>
<dbReference type="InterPro" id="IPR029058">
    <property type="entry name" value="AB_hydrolase_fold"/>
</dbReference>
<keyword evidence="2" id="KW-0378">Hydrolase</keyword>
<dbReference type="Pfam" id="PF12697">
    <property type="entry name" value="Abhydrolase_6"/>
    <property type="match status" value="1"/>
</dbReference>
<reference evidence="2 3" key="1">
    <citation type="submission" date="2018-11" db="EMBL/GenBank/DDBJ databases">
        <title>Draft genome of Simplicispira Flexivirga sp. BO-16.</title>
        <authorList>
            <person name="Im W.T."/>
        </authorList>
    </citation>
    <scope>NUCLEOTIDE SEQUENCE [LARGE SCALE GENOMIC DNA]</scope>
    <source>
        <strain evidence="2 3">BO-16</strain>
    </source>
</reference>
<evidence type="ECO:0000313" key="3">
    <source>
        <dbReference type="Proteomes" id="UP000271678"/>
    </source>
</evidence>
<dbReference type="Gene3D" id="3.40.50.1820">
    <property type="entry name" value="alpha/beta hydrolase"/>
    <property type="match status" value="2"/>
</dbReference>
<evidence type="ECO:0000313" key="2">
    <source>
        <dbReference type="EMBL" id="RNI21172.1"/>
    </source>
</evidence>
<name>A0A3M9M6K6_9MICO</name>
<organism evidence="2 3">
    <name type="scientific">Flexivirga caeni</name>
    <dbReference type="NCBI Taxonomy" id="2294115"/>
    <lineage>
        <taxon>Bacteria</taxon>
        <taxon>Bacillati</taxon>
        <taxon>Actinomycetota</taxon>
        <taxon>Actinomycetes</taxon>
        <taxon>Micrococcales</taxon>
        <taxon>Dermacoccaceae</taxon>
        <taxon>Flexivirga</taxon>
    </lineage>
</organism>
<comment type="caution">
    <text evidence="2">The sequence shown here is derived from an EMBL/GenBank/DDBJ whole genome shotgun (WGS) entry which is preliminary data.</text>
</comment>
<feature type="domain" description="AB hydrolase-1" evidence="1">
    <location>
        <begin position="311"/>
        <end position="471"/>
    </location>
</feature>
<dbReference type="SUPFAM" id="SSF53474">
    <property type="entry name" value="alpha/beta-Hydrolases"/>
    <property type="match status" value="2"/>
</dbReference>
<dbReference type="PANTHER" id="PTHR43265:SF1">
    <property type="entry name" value="ESTERASE ESTD"/>
    <property type="match status" value="1"/>
</dbReference>